<keyword evidence="3" id="KW-1185">Reference proteome</keyword>
<feature type="transmembrane region" description="Helical" evidence="2">
    <location>
        <begin position="78"/>
        <end position="95"/>
    </location>
</feature>
<organism evidence="3 4">
    <name type="scientific">Priapulus caudatus</name>
    <name type="common">Priapulid worm</name>
    <dbReference type="NCBI Taxonomy" id="37621"/>
    <lineage>
        <taxon>Eukaryota</taxon>
        <taxon>Metazoa</taxon>
        <taxon>Ecdysozoa</taxon>
        <taxon>Scalidophora</taxon>
        <taxon>Priapulida</taxon>
        <taxon>Priapulimorpha</taxon>
        <taxon>Priapulimorphida</taxon>
        <taxon>Priapulidae</taxon>
        <taxon>Priapulus</taxon>
    </lineage>
</organism>
<dbReference type="InterPro" id="IPR050327">
    <property type="entry name" value="Proton-linked_MCT"/>
</dbReference>
<dbReference type="PANTHER" id="PTHR11360:SF260">
    <property type="entry name" value="MFS DOMAIN-CONTAINING PROTEIN"/>
    <property type="match status" value="1"/>
</dbReference>
<dbReference type="SUPFAM" id="SSF103473">
    <property type="entry name" value="MFS general substrate transporter"/>
    <property type="match status" value="1"/>
</dbReference>
<proteinExistence type="predicted"/>
<feature type="transmembrane region" description="Helical" evidence="2">
    <location>
        <begin position="29"/>
        <end position="47"/>
    </location>
</feature>
<evidence type="ECO:0000256" key="1">
    <source>
        <dbReference type="SAM" id="MobiDB-lite"/>
    </source>
</evidence>
<keyword evidence="2" id="KW-0812">Transmembrane</keyword>
<dbReference type="PANTHER" id="PTHR11360">
    <property type="entry name" value="MONOCARBOXYLATE TRANSPORTER"/>
    <property type="match status" value="1"/>
</dbReference>
<keyword evidence="2" id="KW-1133">Transmembrane helix</keyword>
<dbReference type="RefSeq" id="XP_014666363.1">
    <property type="nucleotide sequence ID" value="XM_014810877.1"/>
</dbReference>
<evidence type="ECO:0000256" key="2">
    <source>
        <dbReference type="SAM" id="Phobius"/>
    </source>
</evidence>
<sequence>MEEGDNCTKYIAPEIIQCGFLMDRYTGDLRPVFIFSGISCPTFALLADDHSYRVIVMTGGMLAAGGMCLSYGAENIYVLIGAYGLLTGFGMSMIYTPSQVIGALYFDKKRSLATGLIQTASAVGSLSGPLLCVALIENYTWHGTMFILGGMYLQTVAAAAMFRGIPRAAKEELKKRRKDRNTRLGFLMDRYDGDIRPVFILSGISCIVSGVLQGGALCINYRQKHASEERPQSGRRETLDTILEETRC</sequence>
<dbReference type="Pfam" id="PF07690">
    <property type="entry name" value="MFS_1"/>
    <property type="match status" value="1"/>
</dbReference>
<feature type="region of interest" description="Disordered" evidence="1">
    <location>
        <begin position="229"/>
        <end position="248"/>
    </location>
</feature>
<dbReference type="InterPro" id="IPR011701">
    <property type="entry name" value="MFS"/>
</dbReference>
<dbReference type="Proteomes" id="UP000695022">
    <property type="component" value="Unplaced"/>
</dbReference>
<reference evidence="4" key="1">
    <citation type="submission" date="2025-08" db="UniProtKB">
        <authorList>
            <consortium name="RefSeq"/>
        </authorList>
    </citation>
    <scope>IDENTIFICATION</scope>
</reference>
<dbReference type="InterPro" id="IPR036259">
    <property type="entry name" value="MFS_trans_sf"/>
</dbReference>
<feature type="transmembrane region" description="Helical" evidence="2">
    <location>
        <begin position="116"/>
        <end position="136"/>
    </location>
</feature>
<gene>
    <name evidence="4" type="primary">LOC106808246</name>
</gene>
<evidence type="ECO:0000313" key="3">
    <source>
        <dbReference type="Proteomes" id="UP000695022"/>
    </source>
</evidence>
<feature type="transmembrane region" description="Helical" evidence="2">
    <location>
        <begin position="54"/>
        <end position="72"/>
    </location>
</feature>
<accession>A0ABM1E2E2</accession>
<feature type="transmembrane region" description="Helical" evidence="2">
    <location>
        <begin position="142"/>
        <end position="165"/>
    </location>
</feature>
<dbReference type="Gene3D" id="1.20.1250.20">
    <property type="entry name" value="MFS general substrate transporter like domains"/>
    <property type="match status" value="1"/>
</dbReference>
<keyword evidence="2" id="KW-0472">Membrane</keyword>
<name>A0ABM1E2E2_PRICU</name>
<evidence type="ECO:0000313" key="4">
    <source>
        <dbReference type="RefSeq" id="XP_014666363.1"/>
    </source>
</evidence>
<protein>
    <submittedName>
        <fullName evidence="4">Monocarboxylate transporter 12-B-like</fullName>
    </submittedName>
</protein>
<dbReference type="GeneID" id="106808246"/>